<dbReference type="Proteomes" id="UP000054903">
    <property type="component" value="Unassembled WGS sequence"/>
</dbReference>
<accession>A0A158C5D3</accession>
<protein>
    <submittedName>
        <fullName evidence="1">Uncharacterized protein</fullName>
    </submittedName>
</protein>
<keyword evidence="2" id="KW-1185">Reference proteome</keyword>
<dbReference type="AlphaFoldDB" id="A0A158C5D3"/>
<sequence>MERADYESALAQLTGAAELVAQDTQAQDRARAFEMLAFFRLRQARAGESGMGATSNDALFRDTANAALTMAGRKERLAAAALLEQARGLLGG</sequence>
<gene>
    <name evidence="1" type="ORF">AWB77_03658</name>
</gene>
<evidence type="ECO:0000313" key="1">
    <source>
        <dbReference type="EMBL" id="SAK77548.1"/>
    </source>
</evidence>
<evidence type="ECO:0000313" key="2">
    <source>
        <dbReference type="Proteomes" id="UP000054903"/>
    </source>
</evidence>
<comment type="caution">
    <text evidence="1">The sequence shown here is derived from an EMBL/GenBank/DDBJ whole genome shotgun (WGS) entry which is preliminary data.</text>
</comment>
<reference evidence="1" key="1">
    <citation type="submission" date="2016-01" db="EMBL/GenBank/DDBJ databases">
        <authorList>
            <person name="Peeters C."/>
        </authorList>
    </citation>
    <scope>NUCLEOTIDE SEQUENCE</scope>
    <source>
        <strain evidence="1">LMG 29320</strain>
    </source>
</reference>
<dbReference type="RefSeq" id="WP_061135835.1">
    <property type="nucleotide sequence ID" value="NZ_FCNX02000009.1"/>
</dbReference>
<name>A0A158C5D3_9BURK</name>
<dbReference type="EMBL" id="FCNX02000009">
    <property type="protein sequence ID" value="SAK77548.1"/>
    <property type="molecule type" value="Genomic_DNA"/>
</dbReference>
<proteinExistence type="predicted"/>
<dbReference type="OrthoDB" id="9025142at2"/>
<organism evidence="1 2">
    <name type="scientific">Caballeronia fortuita</name>
    <dbReference type="NCBI Taxonomy" id="1777138"/>
    <lineage>
        <taxon>Bacteria</taxon>
        <taxon>Pseudomonadati</taxon>
        <taxon>Pseudomonadota</taxon>
        <taxon>Betaproteobacteria</taxon>
        <taxon>Burkholderiales</taxon>
        <taxon>Burkholderiaceae</taxon>
        <taxon>Caballeronia</taxon>
    </lineage>
</organism>